<gene>
    <name evidence="1" type="ORF">BSU04_06615</name>
</gene>
<name>A0A226X7Q3_CABSO</name>
<dbReference type="AlphaFoldDB" id="A0A226X7Q3"/>
<protein>
    <submittedName>
        <fullName evidence="1">2-dehydro-3-deoxygalactonokinase</fullName>
    </submittedName>
</protein>
<sequence>MHEIAPYGVQARPALATCGAGALAHTHQVVTCALGAAARGQCCLLVAEQQTTNTAPRQGDQDLNPFLRWKPMSQNPKSPYHNAGAPAPLLEHLVEDLEALMKLSGHAREKPEILLCKESDNPSETAIQTLIDGFNELAAAGHALSSPWSVRETHIRYLMHLWVDKSRQGPTVVLSKLNHWRDLAKNMRKPALLATIEGCIREPGGHGRRDARRNGRIREDLYIDARDVLAPLTRLAEHDRWVAIQVELQCAFHLQDESSMLFRPLEFLRLSGQLHIPDGTQKSGRARVITLDQRWKWDLMLRALRLSSPTTGVMFPAPWTLKTWYCHYYDVLRSLGLSRTIWGASLDGVPIGALSTAYAERMANPSRSPEQTGDLFIDHDERTLNRDARRATMLRFIERVTLSLPLSQRSVDRSLHR</sequence>
<evidence type="ECO:0000313" key="2">
    <source>
        <dbReference type="Proteomes" id="UP000214720"/>
    </source>
</evidence>
<reference evidence="2" key="1">
    <citation type="submission" date="2017-01" db="EMBL/GenBank/DDBJ databases">
        <title>Genome Analysis of Deinococcus marmoris KOPRI26562.</title>
        <authorList>
            <person name="Kim J.H."/>
            <person name="Oh H.-M."/>
        </authorList>
    </citation>
    <scope>NUCLEOTIDE SEQUENCE [LARGE SCALE GENOMIC DNA]</scope>
    <source>
        <strain evidence="2">PAMC 26633</strain>
    </source>
</reference>
<dbReference type="EMBL" id="MTHB01000037">
    <property type="protein sequence ID" value="OXC79484.1"/>
    <property type="molecule type" value="Genomic_DNA"/>
</dbReference>
<keyword evidence="1" id="KW-0418">Kinase</keyword>
<organism evidence="1 2">
    <name type="scientific">Caballeronia sordidicola</name>
    <name type="common">Burkholderia sordidicola</name>
    <dbReference type="NCBI Taxonomy" id="196367"/>
    <lineage>
        <taxon>Bacteria</taxon>
        <taxon>Pseudomonadati</taxon>
        <taxon>Pseudomonadota</taxon>
        <taxon>Betaproteobacteria</taxon>
        <taxon>Burkholderiales</taxon>
        <taxon>Burkholderiaceae</taxon>
        <taxon>Caballeronia</taxon>
    </lineage>
</organism>
<evidence type="ECO:0000313" key="1">
    <source>
        <dbReference type="EMBL" id="OXC79484.1"/>
    </source>
</evidence>
<keyword evidence="1" id="KW-0808">Transferase</keyword>
<proteinExistence type="predicted"/>
<comment type="caution">
    <text evidence="1">The sequence shown here is derived from an EMBL/GenBank/DDBJ whole genome shotgun (WGS) entry which is preliminary data.</text>
</comment>
<accession>A0A226X7Q3</accession>
<dbReference type="Proteomes" id="UP000214720">
    <property type="component" value="Unassembled WGS sequence"/>
</dbReference>
<dbReference type="GO" id="GO:0016301">
    <property type="term" value="F:kinase activity"/>
    <property type="evidence" value="ECO:0007669"/>
    <property type="project" value="UniProtKB-KW"/>
</dbReference>